<comment type="caution">
    <text evidence="5">The sequence shown here is derived from an EMBL/GenBank/DDBJ whole genome shotgun (WGS) entry which is preliminary data.</text>
</comment>
<dbReference type="Pfam" id="PF00368">
    <property type="entry name" value="HMG-CoA_red"/>
    <property type="match status" value="1"/>
</dbReference>
<proteinExistence type="inferred from homology"/>
<evidence type="ECO:0000313" key="5">
    <source>
        <dbReference type="EMBL" id="TVX89678.1"/>
    </source>
</evidence>
<dbReference type="Gene3D" id="3.90.1200.10">
    <property type="match status" value="1"/>
</dbReference>
<gene>
    <name evidence="5" type="ORF">FPZ44_18110</name>
</gene>
<dbReference type="PROSITE" id="PS50065">
    <property type="entry name" value="HMG_COA_REDUCTASE_4"/>
    <property type="match status" value="1"/>
</dbReference>
<name>A0A559IPX4_9BACL</name>
<dbReference type="InterPro" id="IPR009023">
    <property type="entry name" value="HMG_CoA_Rdtase_NAD(P)-bd_sf"/>
</dbReference>
<dbReference type="OrthoDB" id="9764892at2"/>
<evidence type="ECO:0000256" key="1">
    <source>
        <dbReference type="ARBA" id="ARBA00007661"/>
    </source>
</evidence>
<sequence length="942" mass="106366">MSTSTSARRGILMDLFDDRQQVRSFHDRRMPKLYFEYKSQYYEGYMSHYWYDGFRIMTQQHDLHLQPGDELSRIGLYEYDTDKGGHQFIVTDVSLSVDECTLIIAVKLQGAESIDFLHQHIYAVILGNSPLHRFSQSEPTPFPSFVGRKHYTKDAVAARQQWLEQFTSNTLKHVNQSLFHEQPSILAGNIENYIGSIQVPLGITAPLWVRGTYANGHIPIPIATTEGALISSISRGAKACNAAGGIEVHVLKQTMVRAPVFFCEDMSSAIRLAQWIDEHKVSIKAEAERVSSISKLITLHTYPFADFVHVQFGYETGDAAGQNMTTSCTYVACEWIASKVKHLAELKYVRYIIEGNQAGDKKVAYRSFIGGRGIQVNASIHIPEAILKQTLRVSVDQYMKSWYAAEVGAMQTGMIGHNVNFANIIAGIFSATGQDMGSIHEASCGIFKARREGDGISFHVQLPSLVIGTVGGGTSLPTQRECLEMMGCYGRGKVYKLAEIIASACLALDLSTSSAIISNEFVKAHERLGRKSEGTGIRRSDIKPRFFQALLGEAYGKVTSFELTPLNTDSSVITNMLKANNSSFQGLHRYLLHLQPHLQQEVNLRHTSSTYLPVILKVKSNDREVMDLGIGIAKLSGDDRLSGLFESQMHIFGFEGSHVREITFYQQAPMTLLQYCPHVYGVTCDEDKEAYAILMEDLSSCSHLGTIESLTVWDEEHIDYVLADAAKMHALFMNKADELPAVLQLDRLDEYSCGDATELLLALTEYNYERYPTLISSHLYHLLRQFIVQLPSHKQRMKQYHQTITHNDFNPRNLGLRSTAGTKQLVVYDWELVCYQNPQHDCVEFLSYTVGVNASIQQWDTYIEQYRLYLEQASGILLDREEFEQITLLNALELAAVRYNLYLLANNLLHLSYMETIYQNLSRYILDKVKENPRLIELQPAN</sequence>
<evidence type="ECO:0000256" key="3">
    <source>
        <dbReference type="ARBA" id="ARBA00022857"/>
    </source>
</evidence>
<dbReference type="EC" id="1.1.1.34" evidence="2"/>
<dbReference type="InterPro" id="IPR002202">
    <property type="entry name" value="HMG_CoA_Rdtase"/>
</dbReference>
<dbReference type="AlphaFoldDB" id="A0A559IPX4"/>
<dbReference type="Gene3D" id="3.90.770.10">
    <property type="entry name" value="3-hydroxy-3-methylglutaryl-coenzyme A Reductase, Chain A, domain 2"/>
    <property type="match status" value="1"/>
</dbReference>
<reference evidence="5 6" key="1">
    <citation type="submission" date="2019-07" db="EMBL/GenBank/DDBJ databases">
        <authorList>
            <person name="Kim J."/>
        </authorList>
    </citation>
    <scope>NUCLEOTIDE SEQUENCE [LARGE SCALE GENOMIC DNA]</scope>
    <source>
        <strain evidence="5 6">N4</strain>
    </source>
</reference>
<dbReference type="InterPro" id="IPR023074">
    <property type="entry name" value="HMG_CoA_Rdtase_cat_sf"/>
</dbReference>
<dbReference type="CDD" id="cd00643">
    <property type="entry name" value="HMG-CoA_reductase_classI"/>
    <property type="match status" value="1"/>
</dbReference>
<evidence type="ECO:0000256" key="2">
    <source>
        <dbReference type="ARBA" id="ARBA00012999"/>
    </source>
</evidence>
<dbReference type="GO" id="GO:0015936">
    <property type="term" value="P:coenzyme A metabolic process"/>
    <property type="evidence" value="ECO:0007669"/>
    <property type="project" value="InterPro"/>
</dbReference>
<dbReference type="SUPFAM" id="SSF55035">
    <property type="entry name" value="NAD-binding domain of HMG-CoA reductase"/>
    <property type="match status" value="1"/>
</dbReference>
<evidence type="ECO:0000313" key="6">
    <source>
        <dbReference type="Proteomes" id="UP000318102"/>
    </source>
</evidence>
<dbReference type="EMBL" id="VNJK01000002">
    <property type="protein sequence ID" value="TVX89678.1"/>
    <property type="molecule type" value="Genomic_DNA"/>
</dbReference>
<accession>A0A559IPX4</accession>
<dbReference type="SUPFAM" id="SSF56112">
    <property type="entry name" value="Protein kinase-like (PK-like)"/>
    <property type="match status" value="1"/>
</dbReference>
<dbReference type="InterPro" id="IPR011009">
    <property type="entry name" value="Kinase-like_dom_sf"/>
</dbReference>
<dbReference type="GO" id="GO:0004420">
    <property type="term" value="F:hydroxymethylglutaryl-CoA reductase (NADPH) activity"/>
    <property type="evidence" value="ECO:0007669"/>
    <property type="project" value="UniProtKB-EC"/>
</dbReference>
<keyword evidence="6" id="KW-1185">Reference proteome</keyword>
<dbReference type="Gene3D" id="3.30.70.420">
    <property type="entry name" value="Hydroxymethylglutaryl-CoA reductase, class I/II, NAD/NADP-binding domain"/>
    <property type="match status" value="1"/>
</dbReference>
<dbReference type="SUPFAM" id="SSF56542">
    <property type="entry name" value="Substrate-binding domain of HMG-CoA reductase"/>
    <property type="match status" value="1"/>
</dbReference>
<dbReference type="PANTHER" id="PTHR10572:SF24">
    <property type="entry name" value="3-HYDROXY-3-METHYLGLUTARYL-COENZYME A REDUCTASE"/>
    <property type="match status" value="1"/>
</dbReference>
<dbReference type="PANTHER" id="PTHR10572">
    <property type="entry name" value="3-HYDROXY-3-METHYLGLUTARYL-COENZYME A REDUCTASE"/>
    <property type="match status" value="1"/>
</dbReference>
<dbReference type="InterPro" id="IPR004119">
    <property type="entry name" value="EcKL"/>
</dbReference>
<dbReference type="InterPro" id="IPR004554">
    <property type="entry name" value="HMG_CoA_Rdtase_eu_arc"/>
</dbReference>
<keyword evidence="4" id="KW-0560">Oxidoreductase</keyword>
<protein>
    <recommendedName>
        <fullName evidence="2">hydroxymethylglutaryl-CoA reductase (NADPH)</fullName>
        <ecNumber evidence="2">1.1.1.34</ecNumber>
    </recommendedName>
</protein>
<dbReference type="InterPro" id="IPR009029">
    <property type="entry name" value="HMG_CoA_Rdtase_sub-bd_dom_sf"/>
</dbReference>
<dbReference type="PROSITE" id="PS00318">
    <property type="entry name" value="HMG_COA_REDUCTASE_2"/>
    <property type="match status" value="1"/>
</dbReference>
<dbReference type="InterPro" id="IPR023076">
    <property type="entry name" value="HMG_CoA_Rdtase_CS"/>
</dbReference>
<comment type="similarity">
    <text evidence="1">Belongs to the HMG-CoA reductase family.</text>
</comment>
<evidence type="ECO:0000256" key="4">
    <source>
        <dbReference type="ARBA" id="ARBA00023002"/>
    </source>
</evidence>
<dbReference type="PRINTS" id="PR00071">
    <property type="entry name" value="HMGCOARDTASE"/>
</dbReference>
<dbReference type="Pfam" id="PF02958">
    <property type="entry name" value="EcKL"/>
    <property type="match status" value="1"/>
</dbReference>
<dbReference type="Proteomes" id="UP000318102">
    <property type="component" value="Unassembled WGS sequence"/>
</dbReference>
<keyword evidence="3" id="KW-0521">NADP</keyword>
<dbReference type="GO" id="GO:0008299">
    <property type="term" value="P:isoprenoid biosynthetic process"/>
    <property type="evidence" value="ECO:0007669"/>
    <property type="project" value="InterPro"/>
</dbReference>
<organism evidence="5 6">
    <name type="scientific">Paenibacillus agilis</name>
    <dbReference type="NCBI Taxonomy" id="3020863"/>
    <lineage>
        <taxon>Bacteria</taxon>
        <taxon>Bacillati</taxon>
        <taxon>Bacillota</taxon>
        <taxon>Bacilli</taxon>
        <taxon>Bacillales</taxon>
        <taxon>Paenibacillaceae</taxon>
        <taxon>Paenibacillus</taxon>
    </lineage>
</organism>